<dbReference type="Pfam" id="PF00300">
    <property type="entry name" value="His_Phos_1"/>
    <property type="match status" value="1"/>
</dbReference>
<dbReference type="InterPro" id="IPR013078">
    <property type="entry name" value="His_Pase_superF_clade-1"/>
</dbReference>
<evidence type="ECO:0000313" key="2">
    <source>
        <dbReference type="EMBL" id="BDR59316.1"/>
    </source>
</evidence>
<keyword evidence="3" id="KW-1185">Reference proteome</keyword>
<dbReference type="GO" id="GO:0016791">
    <property type="term" value="F:phosphatase activity"/>
    <property type="evidence" value="ECO:0007669"/>
    <property type="project" value="TreeGrafter"/>
</dbReference>
<dbReference type="KEGG" id="xap:XA3_17570"/>
<feature type="binding site" evidence="1">
    <location>
        <position position="61"/>
    </location>
    <ligand>
        <name>substrate</name>
    </ligand>
</feature>
<dbReference type="CDD" id="cd07067">
    <property type="entry name" value="HP_PGM_like"/>
    <property type="match status" value="1"/>
</dbReference>
<dbReference type="SMART" id="SM00855">
    <property type="entry name" value="PGAM"/>
    <property type="match status" value="1"/>
</dbReference>
<organism evidence="2 3">
    <name type="scientific">Xylocopilactobacillus apicola</name>
    <dbReference type="NCBI Taxonomy" id="2932184"/>
    <lineage>
        <taxon>Bacteria</taxon>
        <taxon>Bacillati</taxon>
        <taxon>Bacillota</taxon>
        <taxon>Bacilli</taxon>
        <taxon>Lactobacillales</taxon>
        <taxon>Lactobacillaceae</taxon>
        <taxon>Xylocopilactobacillus</taxon>
    </lineage>
</organism>
<feature type="binding site" evidence="1">
    <location>
        <begin position="9"/>
        <end position="16"/>
    </location>
    <ligand>
        <name>substrate</name>
    </ligand>
</feature>
<accession>A0AAU9D3B4</accession>
<dbReference type="SUPFAM" id="SSF53254">
    <property type="entry name" value="Phosphoglycerate mutase-like"/>
    <property type="match status" value="1"/>
</dbReference>
<evidence type="ECO:0000256" key="1">
    <source>
        <dbReference type="PIRSR" id="PIRSR613078-2"/>
    </source>
</evidence>
<proteinExistence type="predicted"/>
<dbReference type="Gene3D" id="3.40.50.1240">
    <property type="entry name" value="Phosphoglycerate mutase-like"/>
    <property type="match status" value="1"/>
</dbReference>
<sequence length="193" mass="22577">MHQTIYLMRHAQTLFNSQDRIQGWSDSPLTEKGIAQAKIAEHYFTDRKIRIDRAYASTSERASDTLELVTDLPYQRLKGLREWNYGTFEAQPVNMYPYNHDTDFFPLFGGESDQDVQKRITATMMEIVTTDNSPNKLVVSHGGTIRSFVRAWQQHEASHEYLHYENCCILKFFYEDGIFSFQEMFNSDFSSLD</sequence>
<dbReference type="InterPro" id="IPR050275">
    <property type="entry name" value="PGM_Phosphatase"/>
</dbReference>
<dbReference type="EMBL" id="AP026802">
    <property type="protein sequence ID" value="BDR59316.1"/>
    <property type="molecule type" value="Genomic_DNA"/>
</dbReference>
<dbReference type="PANTHER" id="PTHR48100">
    <property type="entry name" value="BROAD-SPECIFICITY PHOSPHATASE YOR283W-RELATED"/>
    <property type="match status" value="1"/>
</dbReference>
<dbReference type="RefSeq" id="WP_317635119.1">
    <property type="nucleotide sequence ID" value="NZ_AP026802.1"/>
</dbReference>
<dbReference type="InterPro" id="IPR029033">
    <property type="entry name" value="His_PPase_superfam"/>
</dbReference>
<name>A0AAU9D3B4_9LACO</name>
<dbReference type="GO" id="GO:0005737">
    <property type="term" value="C:cytoplasm"/>
    <property type="evidence" value="ECO:0007669"/>
    <property type="project" value="TreeGrafter"/>
</dbReference>
<protein>
    <submittedName>
        <fullName evidence="2">Phosphoglycerate mutase</fullName>
    </submittedName>
</protein>
<reference evidence="2 3" key="1">
    <citation type="journal article" date="2023" name="Microbiol. Spectr.">
        <title>Symbiosis of Carpenter Bees with Uncharacterized Lactic Acid Bacteria Showing NAD Auxotrophy.</title>
        <authorList>
            <person name="Kawasaki S."/>
            <person name="Ozawa K."/>
            <person name="Mori T."/>
            <person name="Yamamoto A."/>
            <person name="Ito M."/>
            <person name="Ohkuma M."/>
            <person name="Sakamoto M."/>
            <person name="Matsutani M."/>
        </authorList>
    </citation>
    <scope>NUCLEOTIDE SEQUENCE [LARGE SCALE GENOMIC DNA]</scope>
    <source>
        <strain evidence="2 3">XA3</strain>
    </source>
</reference>
<dbReference type="PANTHER" id="PTHR48100:SF5">
    <property type="entry name" value="HISTIDINE PHOSPHATASE FAMILY PROTEIN"/>
    <property type="match status" value="1"/>
</dbReference>
<dbReference type="Proteomes" id="UP001321861">
    <property type="component" value="Chromosome"/>
</dbReference>
<gene>
    <name evidence="2" type="ORF">XA3_17570</name>
</gene>
<evidence type="ECO:0000313" key="3">
    <source>
        <dbReference type="Proteomes" id="UP001321861"/>
    </source>
</evidence>
<dbReference type="AlphaFoldDB" id="A0AAU9D3B4"/>